<proteinExistence type="predicted"/>
<reference evidence="9" key="1">
    <citation type="submission" date="2019-11" db="EMBL/GenBank/DDBJ databases">
        <title>Leishmania tarentolae CDS.</title>
        <authorList>
            <person name="Goto Y."/>
            <person name="Yamagishi J."/>
        </authorList>
    </citation>
    <scope>NUCLEOTIDE SEQUENCE [LARGE SCALE GENOMIC DNA]</scope>
    <source>
        <strain evidence="9">Parrot Tar II</strain>
    </source>
</reference>
<keyword evidence="3" id="KW-0808">Transferase</keyword>
<keyword evidence="6" id="KW-0506">mRNA capping</keyword>
<dbReference type="AlphaFoldDB" id="A0A640KM06"/>
<dbReference type="SUPFAM" id="SSF53335">
    <property type="entry name" value="S-adenosyl-L-methionine-dependent methyltransferases"/>
    <property type="match status" value="1"/>
</dbReference>
<dbReference type="GO" id="GO:0003723">
    <property type="term" value="F:RNA binding"/>
    <property type="evidence" value="ECO:0007669"/>
    <property type="project" value="UniProtKB-KW"/>
</dbReference>
<dbReference type="EMBL" id="BLBS01000029">
    <property type="protein sequence ID" value="GET88479.1"/>
    <property type="molecule type" value="Genomic_DNA"/>
</dbReference>
<evidence type="ECO:0000256" key="1">
    <source>
        <dbReference type="ARBA" id="ARBA00011926"/>
    </source>
</evidence>
<evidence type="ECO:0000256" key="4">
    <source>
        <dbReference type="ARBA" id="ARBA00022691"/>
    </source>
</evidence>
<keyword evidence="2 9" id="KW-0489">Methyltransferase</keyword>
<dbReference type="Gene3D" id="3.30.470.30">
    <property type="entry name" value="DNA ligase/mRNA capping enzyme"/>
    <property type="match status" value="2"/>
</dbReference>
<evidence type="ECO:0000313" key="10">
    <source>
        <dbReference type="Proteomes" id="UP000419144"/>
    </source>
</evidence>
<dbReference type="InterPro" id="IPR029063">
    <property type="entry name" value="SAM-dependent_MTases_sf"/>
</dbReference>
<dbReference type="EC" id="2.1.1.56" evidence="1"/>
<dbReference type="GO" id="GO:0004482">
    <property type="term" value="F:mRNA 5'-cap (guanine-N7-)-methyltransferase activity"/>
    <property type="evidence" value="ECO:0007669"/>
    <property type="project" value="UniProtKB-EC"/>
</dbReference>
<dbReference type="Gene3D" id="3.40.50.150">
    <property type="entry name" value="Vaccinia Virus protein VP39"/>
    <property type="match status" value="1"/>
</dbReference>
<dbReference type="Pfam" id="PF03919">
    <property type="entry name" value="mRNA_cap_C"/>
    <property type="match status" value="1"/>
</dbReference>
<dbReference type="Proteomes" id="UP000419144">
    <property type="component" value="Unassembled WGS sequence"/>
</dbReference>
<dbReference type="PANTHER" id="PTHR12189:SF2">
    <property type="entry name" value="MRNA CAP GUANINE-N7 METHYLTRANSFERASE"/>
    <property type="match status" value="1"/>
</dbReference>
<comment type="catalytic activity">
    <reaction evidence="7">
        <text>a 5'-end (5'-triphosphoguanosine)-ribonucleoside in mRNA + S-adenosyl-L-methionine = a 5'-end (N(7)-methyl 5'-triphosphoguanosine)-ribonucleoside in mRNA + S-adenosyl-L-homocysteine</text>
        <dbReference type="Rhea" id="RHEA:67008"/>
        <dbReference type="Rhea" id="RHEA-COMP:17166"/>
        <dbReference type="Rhea" id="RHEA-COMP:17167"/>
        <dbReference type="ChEBI" id="CHEBI:57856"/>
        <dbReference type="ChEBI" id="CHEBI:59789"/>
        <dbReference type="ChEBI" id="CHEBI:156461"/>
        <dbReference type="ChEBI" id="CHEBI:167617"/>
        <dbReference type="EC" id="2.1.1.56"/>
    </reaction>
</comment>
<dbReference type="InterPro" id="IPR013846">
    <property type="entry name" value="mRNA_cap_enzyme_C"/>
</dbReference>
<evidence type="ECO:0000256" key="2">
    <source>
        <dbReference type="ARBA" id="ARBA00022603"/>
    </source>
</evidence>
<evidence type="ECO:0000256" key="3">
    <source>
        <dbReference type="ARBA" id="ARBA00022679"/>
    </source>
</evidence>
<comment type="caution">
    <text evidence="9">The sequence shown here is derived from an EMBL/GenBank/DDBJ whole genome shotgun (WGS) entry which is preliminary data.</text>
</comment>
<dbReference type="InterPro" id="IPR012340">
    <property type="entry name" value="NA-bd_OB-fold"/>
</dbReference>
<dbReference type="OrthoDB" id="10248867at2759"/>
<dbReference type="SUPFAM" id="SSF56091">
    <property type="entry name" value="DNA ligase/mRNA capping enzyme, catalytic domain"/>
    <property type="match status" value="2"/>
</dbReference>
<keyword evidence="6" id="KW-0507">mRNA processing</keyword>
<feature type="domain" description="MRNA cap 0 methyltransferase" evidence="8">
    <location>
        <begin position="723"/>
        <end position="1024"/>
    </location>
</feature>
<keyword evidence="4" id="KW-0949">S-adenosyl-L-methionine</keyword>
<dbReference type="PROSITE" id="PS51562">
    <property type="entry name" value="RNA_CAP0_MT"/>
    <property type="match status" value="1"/>
</dbReference>
<dbReference type="VEuPathDB" id="TriTrypDB:LtaPh_2200900"/>
<sequence>MQLQNLQTLSEANTDKPHHRWCCRANDVWYKAVHADGEADVSDAQMADVETALEGMLGDASTLCAEMLQCVLRHAHVSPTPSYAEFPGPLCTPLCKRDASRLRQHAYTVTEKSDGIRVVVISMWKAHFPTWVADGAADAVSVAVNLSHLSSFLALERARRAVRSYAGQGEDAAPRAALSLGGRTCTLEPLPTLTGCDSESFTLRMPTALDDASPSEEVTLHRHRHGRHFAYAIDRSLDAAYLFMDDHTTPQYHNFVLDAELIAVHSPATSSHVAPRLALGAFDLFTYARAVDNVSVSLAKCTMVERYNALKAVVQTCALPVTTDHCGKISWYVKEMWALSEIGACLAKLRYSSDLQSFLYDGPYGPTENDGLIFTPDEFPVTVGSSSVQLKWKWPHLLSIDWLLQASDKEADMYTVSLFFVKKNYGHREDMAGYWRLRKPMHIGNPHGFEMPVDSAVVAECAYEQVTQQWYIQRLRPDKLGANSIITAISVYESLVENISLPHLLELLHTDDAKAKRHADALESAACARISTVTARETATSSLDSVEAEKCVTAKLALRAIRESRGNTELYLIAYTNNTNKSVMHPLPFPLRKIRDCIGFGYEPSAGDGTPVPSLEEALYIQLANAGGCYAWSDYVLDAFYNSDSGYWELIHANPRGNNKEAIFDNVIEHLDWLLRHRTAPETAMLLERKRDAPLVVSRPPSSKVTKQTSRHYGSVAKELANGERSDLRRFNNWVKSVLLTTTAVGIRRALKPSAKLHVLDVCCGRGGDLLKWQHIRPAFLFMTDASVECVAEAAARYSTSEGQSVKVANGKQKGFPAFFSVHDAFDKSSGLREDLLKRGPFQLTSCQFSLHYGCRSKESMQYFVKAIADSLAPCGRFVGTTVSDVELLSRAKEHGAEFGNDVYGVRFGAEAYAQLQASHFDPVELSFGVPYATTVERSVQDMTEFVVPWGAFVALCAEHQLKLLLEDNFMHYYGQHKDTEAGKAVMLEQHRKRNSGGDIVDCPLSPSEQAAVGLYRLFVFEKVKTKPSRCTAAEEKEGRAVN</sequence>
<dbReference type="Pfam" id="PF03291">
    <property type="entry name" value="mRNA_G-N7_MeTrfase"/>
    <property type="match status" value="1"/>
</dbReference>
<keyword evidence="5" id="KW-0694">RNA-binding</keyword>
<organism evidence="9 10">
    <name type="scientific">Leishmania tarentolae</name>
    <name type="common">Sauroleishmania tarentolae</name>
    <dbReference type="NCBI Taxonomy" id="5689"/>
    <lineage>
        <taxon>Eukaryota</taxon>
        <taxon>Discoba</taxon>
        <taxon>Euglenozoa</taxon>
        <taxon>Kinetoplastea</taxon>
        <taxon>Metakinetoplastina</taxon>
        <taxon>Trypanosomatida</taxon>
        <taxon>Trypanosomatidae</taxon>
        <taxon>Leishmaniinae</taxon>
        <taxon>Leishmania</taxon>
        <taxon>lizard Leishmania</taxon>
    </lineage>
</organism>
<name>A0A640KM06_LEITA</name>
<dbReference type="Gene3D" id="2.40.50.140">
    <property type="entry name" value="Nucleic acid-binding proteins"/>
    <property type="match status" value="1"/>
</dbReference>
<evidence type="ECO:0000256" key="6">
    <source>
        <dbReference type="ARBA" id="ARBA00023042"/>
    </source>
</evidence>
<dbReference type="InterPro" id="IPR004971">
    <property type="entry name" value="mRNA_G-N7_MeTrfase_dom"/>
</dbReference>
<dbReference type="GO" id="GO:0005634">
    <property type="term" value="C:nucleus"/>
    <property type="evidence" value="ECO:0007669"/>
    <property type="project" value="TreeGrafter"/>
</dbReference>
<dbReference type="SUPFAM" id="SSF50249">
    <property type="entry name" value="Nucleic acid-binding proteins"/>
    <property type="match status" value="1"/>
</dbReference>
<keyword evidence="10" id="KW-1185">Reference proteome</keyword>
<gene>
    <name evidence="9" type="ORF">LtaPh_2200900</name>
</gene>
<accession>A0A640KM06</accession>
<protein>
    <recommendedName>
        <fullName evidence="1">mRNA (guanine-N(7))-methyltransferase</fullName>
        <ecNumber evidence="1">2.1.1.56</ecNumber>
    </recommendedName>
</protein>
<evidence type="ECO:0000256" key="5">
    <source>
        <dbReference type="ARBA" id="ARBA00022884"/>
    </source>
</evidence>
<evidence type="ECO:0000313" key="9">
    <source>
        <dbReference type="EMBL" id="GET88479.1"/>
    </source>
</evidence>
<dbReference type="PANTHER" id="PTHR12189">
    <property type="entry name" value="MRNA GUANINE-7- METHYLTRANSFERASE"/>
    <property type="match status" value="1"/>
</dbReference>
<dbReference type="InterPro" id="IPR039753">
    <property type="entry name" value="RG7MT1"/>
</dbReference>
<evidence type="ECO:0000256" key="7">
    <source>
        <dbReference type="ARBA" id="ARBA00044712"/>
    </source>
</evidence>
<evidence type="ECO:0000259" key="8">
    <source>
        <dbReference type="PROSITE" id="PS51562"/>
    </source>
</evidence>